<dbReference type="AlphaFoldDB" id="A0A1H8IM86"/>
<accession>A0A1H8IM86</accession>
<dbReference type="Proteomes" id="UP000198984">
    <property type="component" value="Unassembled WGS sequence"/>
</dbReference>
<dbReference type="InterPro" id="IPR037524">
    <property type="entry name" value="PA14/GLEYA"/>
</dbReference>
<evidence type="ECO:0000313" key="2">
    <source>
        <dbReference type="EMBL" id="SEN69684.1"/>
    </source>
</evidence>
<dbReference type="Gene3D" id="2.60.120.560">
    <property type="entry name" value="Exo-inulinase, domain 1"/>
    <property type="match status" value="1"/>
</dbReference>
<gene>
    <name evidence="2" type="ORF">SAMN04488505_11216</name>
</gene>
<dbReference type="STRING" id="573321.SAMN04488505_11216"/>
<keyword evidence="3" id="KW-1185">Reference proteome</keyword>
<dbReference type="Pfam" id="PF06439">
    <property type="entry name" value="3keto-disac_hyd"/>
    <property type="match status" value="1"/>
</dbReference>
<dbReference type="PROSITE" id="PS51257">
    <property type="entry name" value="PROKAR_LIPOPROTEIN"/>
    <property type="match status" value="1"/>
</dbReference>
<dbReference type="OrthoDB" id="938897at2"/>
<name>A0A1H8IM86_9BACT</name>
<dbReference type="InterPro" id="IPR010496">
    <property type="entry name" value="AL/BT2_dom"/>
</dbReference>
<dbReference type="SMART" id="SM00758">
    <property type="entry name" value="PA14"/>
    <property type="match status" value="1"/>
</dbReference>
<organism evidence="2 3">
    <name type="scientific">Chitinophaga rupis</name>
    <dbReference type="NCBI Taxonomy" id="573321"/>
    <lineage>
        <taxon>Bacteria</taxon>
        <taxon>Pseudomonadati</taxon>
        <taxon>Bacteroidota</taxon>
        <taxon>Chitinophagia</taxon>
        <taxon>Chitinophagales</taxon>
        <taxon>Chitinophagaceae</taxon>
        <taxon>Chitinophaga</taxon>
    </lineage>
</organism>
<dbReference type="RefSeq" id="WP_089920562.1">
    <property type="nucleotide sequence ID" value="NZ_FOBB01000012.1"/>
</dbReference>
<dbReference type="InterPro" id="IPR011658">
    <property type="entry name" value="PA14_dom"/>
</dbReference>
<dbReference type="SUPFAM" id="SSF56988">
    <property type="entry name" value="Anthrax protective antigen"/>
    <property type="match status" value="1"/>
</dbReference>
<sequence>MSVKSFLLYSTIIVSLAACSSGKKETLPVESLPMDPLSLDNLDAFTTPGNSWQIAGNVYMNRQQPHQLEVKEGKGILVFNAAANGELPTKMTHGDIDLELDFMLSPQANAAILFQGKYPLQLQDSWLKDSVTAADCGGVADKAPLLNACKAPGLWQHLVVKFKAARTGNNGTTEAGFESVMLNGRTIQQDPVLGITAQDTLRKQVQTPGPLRFVVHNGPVAFRNIRYKTYGDARASITGLHYRVYKGVYKNHDTLKLLLPTRSGNTDSLSYRVGDKRAQLLLEGKLQLPTEGHYVFSIRAGGPVRLMIDGNEIANNGGTRDFERPFYGDTLLKGGPHDFQLSYANYDESLVLLYEGPHIPFTALTTPASERQVEVSPQMEYPVKASAVIQRGFMEHGNKVDPYSMAVGAPGGINYAYDMVNYSPLLAWHGRYIDVAEMWHERGEKQLARPLGAPLELAGIPCIAELSAKNAAWPDSIREDSSSYTNRGYKILPNDLPVFFYTLHQWSVEDYLHPRADGKGLEREITINSPASANGNAYWLMGGGGLIEKLPDGSYAVDDKHYYIETKDQPEIVESKGQYRLVLPLQAGKTMNIHYSIIW</sequence>
<dbReference type="EMBL" id="FOBB01000012">
    <property type="protein sequence ID" value="SEN69684.1"/>
    <property type="molecule type" value="Genomic_DNA"/>
</dbReference>
<dbReference type="Pfam" id="PF07691">
    <property type="entry name" value="PA14"/>
    <property type="match status" value="1"/>
</dbReference>
<dbReference type="GO" id="GO:0016787">
    <property type="term" value="F:hydrolase activity"/>
    <property type="evidence" value="ECO:0007669"/>
    <property type="project" value="InterPro"/>
</dbReference>
<dbReference type="PROSITE" id="PS51820">
    <property type="entry name" value="PA14"/>
    <property type="match status" value="1"/>
</dbReference>
<evidence type="ECO:0000313" key="3">
    <source>
        <dbReference type="Proteomes" id="UP000198984"/>
    </source>
</evidence>
<proteinExistence type="predicted"/>
<protein>
    <submittedName>
        <fullName evidence="2">PA14 domain-containing protein</fullName>
    </submittedName>
</protein>
<evidence type="ECO:0000259" key="1">
    <source>
        <dbReference type="PROSITE" id="PS51820"/>
    </source>
</evidence>
<feature type="domain" description="PA14" evidence="1">
    <location>
        <begin position="235"/>
        <end position="375"/>
    </location>
</feature>
<reference evidence="2 3" key="1">
    <citation type="submission" date="2016-10" db="EMBL/GenBank/DDBJ databases">
        <authorList>
            <person name="de Groot N.N."/>
        </authorList>
    </citation>
    <scope>NUCLEOTIDE SEQUENCE [LARGE SCALE GENOMIC DNA]</scope>
    <source>
        <strain evidence="2 3">DSM 21039</strain>
    </source>
</reference>